<gene>
    <name evidence="1" type="ORF">UFOVP14_21</name>
</gene>
<organism evidence="1">
    <name type="scientific">uncultured Caudovirales phage</name>
    <dbReference type="NCBI Taxonomy" id="2100421"/>
    <lineage>
        <taxon>Viruses</taxon>
        <taxon>Duplodnaviria</taxon>
        <taxon>Heunggongvirae</taxon>
        <taxon>Uroviricota</taxon>
        <taxon>Caudoviricetes</taxon>
        <taxon>Peduoviridae</taxon>
        <taxon>Maltschvirus</taxon>
        <taxon>Maltschvirus maltsch</taxon>
    </lineage>
</organism>
<dbReference type="Gene3D" id="3.90.1720.10">
    <property type="entry name" value="endopeptidase domain like (from Nostoc punctiforme)"/>
    <property type="match status" value="1"/>
</dbReference>
<reference evidence="1" key="1">
    <citation type="submission" date="2020-04" db="EMBL/GenBank/DDBJ databases">
        <authorList>
            <person name="Chiriac C."/>
            <person name="Salcher M."/>
            <person name="Ghai R."/>
            <person name="Kavagutti S V."/>
        </authorList>
    </citation>
    <scope>NUCLEOTIDE SEQUENCE</scope>
</reference>
<evidence type="ECO:0008006" key="2">
    <source>
        <dbReference type="Google" id="ProtNLM"/>
    </source>
</evidence>
<protein>
    <recommendedName>
        <fullName evidence="2">NlpC/P60 domain-containing protein</fullName>
    </recommendedName>
</protein>
<dbReference type="InterPro" id="IPR038765">
    <property type="entry name" value="Papain-like_cys_pep_sf"/>
</dbReference>
<dbReference type="SUPFAM" id="SSF54001">
    <property type="entry name" value="Cysteine proteinases"/>
    <property type="match status" value="1"/>
</dbReference>
<name>A0A6J5KKN8_9CAUD</name>
<proteinExistence type="predicted"/>
<dbReference type="EMBL" id="LR796151">
    <property type="protein sequence ID" value="CAB4121527.1"/>
    <property type="molecule type" value="Genomic_DNA"/>
</dbReference>
<dbReference type="GO" id="GO:0001897">
    <property type="term" value="P:symbiont-mediated cytolysis of host cell"/>
    <property type="evidence" value="ECO:0007669"/>
    <property type="project" value="UniProtKB-ARBA"/>
</dbReference>
<sequence length="130" mass="14798">MVHWSENYIGSPYEMGSADCARLLGKVRKEVFNLPVPEEIEVDRHSSRLKRVGQMADLVAIYGEQTNDPKEGDAVLMICAGRPGHIGVYCEVNNEKCVLHAMENAGMVVLHKIRELDKFFLKVEGYYKWK</sequence>
<accession>A0A6J5KKN8</accession>
<evidence type="ECO:0000313" key="1">
    <source>
        <dbReference type="EMBL" id="CAB4121527.1"/>
    </source>
</evidence>